<feature type="domain" description="PRONE" evidence="3">
    <location>
        <begin position="62"/>
        <end position="441"/>
    </location>
</feature>
<reference evidence="5" key="1">
    <citation type="submission" date="2025-08" db="UniProtKB">
        <authorList>
            <consortium name="RefSeq"/>
        </authorList>
    </citation>
    <scope>IDENTIFICATION</scope>
</reference>
<dbReference type="GO" id="GO:0005085">
    <property type="term" value="F:guanyl-nucleotide exchange factor activity"/>
    <property type="evidence" value="ECO:0007669"/>
    <property type="project" value="UniProtKB-UniRule"/>
</dbReference>
<dbReference type="PANTHER" id="PTHR33101">
    <property type="entry name" value="ROP GUANINE NUCLEOTIDE EXCHANGE FACTOR 1"/>
    <property type="match status" value="1"/>
</dbReference>
<gene>
    <name evidence="5" type="primary">LOC120269164</name>
</gene>
<sequence length="478" mass="53897">MGDDELSVDDNVVSEAEYYSDSVEDDQPLSCSHGSLESLVQLKPMGWPMRKLLSSVEKKTKDDKLKLNVSELEMMMKERFSKLLLGEDMSGCGKGVCPALAISNAITNLCATVFGQIWRLEPLSSEKKSMWRREIELLLCVTDHIVELVPSWQTFPDGKKVEVMTSRQRSDLHVDLPALRKLDKMLLETLDSFCGVEFSYVDRGVLSANHDASLSPRRPIHLREEKWWLPVPRVPPGGLNENTRKQLELKRDSTNQILKAAMAINSNALSEMEIPQSYLDSLPKNGRASLGDVIYRYITSDKFSPECLLDCLDFASEHQALDIANRVEASIHIWRRRTTVSKPTNNTRPSWGIVKEMIIDADKRELLAGRAETLLLCLKQRFPGLTQTTLDVSKIQFNKDVGKSILESYSRVLESLAFNILSRIDDLLSADDFAKHSDKLSPVHPTALIVSQALHMQTTPFAATFINKKLDMSAKTQY</sequence>
<dbReference type="InterPro" id="IPR005512">
    <property type="entry name" value="PRONE_dom"/>
</dbReference>
<evidence type="ECO:0000313" key="4">
    <source>
        <dbReference type="Proteomes" id="UP001515500"/>
    </source>
</evidence>
<dbReference type="InterPro" id="IPR038937">
    <property type="entry name" value="RopGEF"/>
</dbReference>
<keyword evidence="1 2" id="KW-0344">Guanine-nucleotide releasing factor</keyword>
<dbReference type="Pfam" id="PF03759">
    <property type="entry name" value="PRONE"/>
    <property type="match status" value="1"/>
</dbReference>
<dbReference type="Proteomes" id="UP001515500">
    <property type="component" value="Chromosome 9"/>
</dbReference>
<dbReference type="PROSITE" id="PS51334">
    <property type="entry name" value="PRONE"/>
    <property type="match status" value="1"/>
</dbReference>
<dbReference type="PANTHER" id="PTHR33101:SF14">
    <property type="entry name" value="ROP GUANINE NUCLEOTIDE EXCHANGE FACTOR 7"/>
    <property type="match status" value="1"/>
</dbReference>
<name>A0AB40BZP2_DIOCR</name>
<evidence type="ECO:0000259" key="3">
    <source>
        <dbReference type="PROSITE" id="PS51334"/>
    </source>
</evidence>
<evidence type="ECO:0000256" key="2">
    <source>
        <dbReference type="PROSITE-ProRule" id="PRU00663"/>
    </source>
</evidence>
<evidence type="ECO:0000256" key="1">
    <source>
        <dbReference type="ARBA" id="ARBA00022658"/>
    </source>
</evidence>
<proteinExistence type="predicted"/>
<dbReference type="FunFam" id="1.20.58.2010:FF:000003">
    <property type="entry name" value="Rop guanine nucleotide exchange factor 14"/>
    <property type="match status" value="1"/>
</dbReference>
<dbReference type="Gene3D" id="1.20.58.2010">
    <property type="entry name" value="PRONE domain, subdomain 1"/>
    <property type="match status" value="2"/>
</dbReference>
<protein>
    <submittedName>
        <fullName evidence="5">Rop guanine nucleotide exchange factor 7-like isoform X1</fullName>
    </submittedName>
</protein>
<accession>A0AB40BZP2</accession>
<evidence type="ECO:0000313" key="5">
    <source>
        <dbReference type="RefSeq" id="XP_039132418.1"/>
    </source>
</evidence>
<dbReference type="RefSeq" id="XP_039132418.1">
    <property type="nucleotide sequence ID" value="XM_039276484.1"/>
</dbReference>
<keyword evidence="4" id="KW-1185">Reference proteome</keyword>
<dbReference type="AlphaFoldDB" id="A0AB40BZP2"/>
<dbReference type="GeneID" id="120269164"/>
<dbReference type="FunFam" id="1.20.58.2010:FF:000001">
    <property type="entry name" value="Rop guanine nucleotide exchange factor 14"/>
    <property type="match status" value="1"/>
</dbReference>
<organism evidence="4 5">
    <name type="scientific">Dioscorea cayennensis subsp. rotundata</name>
    <name type="common">White Guinea yam</name>
    <name type="synonym">Dioscorea rotundata</name>
    <dbReference type="NCBI Taxonomy" id="55577"/>
    <lineage>
        <taxon>Eukaryota</taxon>
        <taxon>Viridiplantae</taxon>
        <taxon>Streptophyta</taxon>
        <taxon>Embryophyta</taxon>
        <taxon>Tracheophyta</taxon>
        <taxon>Spermatophyta</taxon>
        <taxon>Magnoliopsida</taxon>
        <taxon>Liliopsida</taxon>
        <taxon>Dioscoreales</taxon>
        <taxon>Dioscoreaceae</taxon>
        <taxon>Dioscorea</taxon>
    </lineage>
</organism>